<evidence type="ECO:0000313" key="7">
    <source>
        <dbReference type="Proteomes" id="UP001595378"/>
    </source>
</evidence>
<evidence type="ECO:0000256" key="1">
    <source>
        <dbReference type="ARBA" id="ARBA00010062"/>
    </source>
</evidence>
<dbReference type="SUPFAM" id="SSF53822">
    <property type="entry name" value="Periplasmic binding protein-like I"/>
    <property type="match status" value="1"/>
</dbReference>
<dbReference type="InterPro" id="IPR051010">
    <property type="entry name" value="BCAA_transport"/>
</dbReference>
<dbReference type="Pfam" id="PF13458">
    <property type="entry name" value="Peripla_BP_6"/>
    <property type="match status" value="1"/>
</dbReference>
<evidence type="ECO:0000259" key="5">
    <source>
        <dbReference type="Pfam" id="PF13458"/>
    </source>
</evidence>
<dbReference type="InterPro" id="IPR028081">
    <property type="entry name" value="Leu-bd"/>
</dbReference>
<comment type="caution">
    <text evidence="6">The sequence shown here is derived from an EMBL/GenBank/DDBJ whole genome shotgun (WGS) entry which is preliminary data.</text>
</comment>
<protein>
    <submittedName>
        <fullName evidence="6">Penicillin-binding protein activator</fullName>
    </submittedName>
</protein>
<dbReference type="PANTHER" id="PTHR30483:SF6">
    <property type="entry name" value="PERIPLASMIC BINDING PROTEIN OF ABC TRANSPORTER FOR NATURAL AMINO ACIDS"/>
    <property type="match status" value="1"/>
</dbReference>
<keyword evidence="3" id="KW-0813">Transport</keyword>
<feature type="region of interest" description="Disordered" evidence="4">
    <location>
        <begin position="29"/>
        <end position="50"/>
    </location>
</feature>
<organism evidence="6 7">
    <name type="scientific">Alteraurantiacibacter lauratis</name>
    <dbReference type="NCBI Taxonomy" id="2054627"/>
    <lineage>
        <taxon>Bacteria</taxon>
        <taxon>Pseudomonadati</taxon>
        <taxon>Pseudomonadota</taxon>
        <taxon>Alphaproteobacteria</taxon>
        <taxon>Sphingomonadales</taxon>
        <taxon>Erythrobacteraceae</taxon>
        <taxon>Alteraurantiacibacter</taxon>
    </lineage>
</organism>
<name>A0ABV7EBT3_9SPHN</name>
<dbReference type="PROSITE" id="PS51257">
    <property type="entry name" value="PROKAR_LIPOPROTEIN"/>
    <property type="match status" value="1"/>
</dbReference>
<gene>
    <name evidence="6" type="ORF">ACFODK_01025</name>
</gene>
<reference evidence="7" key="1">
    <citation type="journal article" date="2019" name="Int. J. Syst. Evol. Microbiol.">
        <title>The Global Catalogue of Microorganisms (GCM) 10K type strain sequencing project: providing services to taxonomists for standard genome sequencing and annotation.</title>
        <authorList>
            <consortium name="The Broad Institute Genomics Platform"/>
            <consortium name="The Broad Institute Genome Sequencing Center for Infectious Disease"/>
            <person name="Wu L."/>
            <person name="Ma J."/>
        </authorList>
    </citation>
    <scope>NUCLEOTIDE SEQUENCE [LARGE SCALE GENOMIC DNA]</scope>
    <source>
        <strain evidence="7">KCTC 52606</strain>
    </source>
</reference>
<dbReference type="RefSeq" id="WP_336917317.1">
    <property type="nucleotide sequence ID" value="NZ_JBANRN010000001.1"/>
</dbReference>
<accession>A0ABV7EBT3</accession>
<feature type="domain" description="Leucine-binding protein" evidence="5">
    <location>
        <begin position="58"/>
        <end position="371"/>
    </location>
</feature>
<evidence type="ECO:0000256" key="2">
    <source>
        <dbReference type="ARBA" id="ARBA00022729"/>
    </source>
</evidence>
<dbReference type="EMBL" id="JBHRSU010000001">
    <property type="protein sequence ID" value="MFC3099471.1"/>
    <property type="molecule type" value="Genomic_DNA"/>
</dbReference>
<dbReference type="PANTHER" id="PTHR30483">
    <property type="entry name" value="LEUCINE-SPECIFIC-BINDING PROTEIN"/>
    <property type="match status" value="1"/>
</dbReference>
<dbReference type="Gene3D" id="3.40.50.2300">
    <property type="match status" value="2"/>
</dbReference>
<evidence type="ECO:0000313" key="6">
    <source>
        <dbReference type="EMBL" id="MFC3099471.1"/>
    </source>
</evidence>
<evidence type="ECO:0000256" key="3">
    <source>
        <dbReference type="ARBA" id="ARBA00022970"/>
    </source>
</evidence>
<evidence type="ECO:0000256" key="4">
    <source>
        <dbReference type="SAM" id="MobiDB-lite"/>
    </source>
</evidence>
<sequence length="387" mass="40757">MIGNLRRGLALALLTIVLAGCRVIPDDGGVRPGTTAPVEQPTDLPDASVLPEDQGRHRVALLVPLSGENGAVGQSIANATTMALLDTNAENLRITTYDTAAGAALAASRAVSDGNRLILGPLVRDDVSAVLAQARPAGVPLITFSNDAGIAGADVFVMGLVPEQSVERTVRFAINQGARRFAALVPQGEFGQRMAAALRRTAERGGANLVAVESYGSGANAVTAAAARLNRQGGFDTVLIGDGPRMAVIAANELKQAGADLPSLIGPELWSGDTTLPRTASLRGAWFSSVSDARYRQFATSYETRFGNQPYRLATLGYDAVLLTLRVAREWTPGRPFPVQQMLDPNGFLGLDGPFRFRADGVGERVFEVREIGNGSVSVVDPAPRQF</sequence>
<comment type="similarity">
    <text evidence="1">Belongs to the leucine-binding protein family.</text>
</comment>
<keyword evidence="7" id="KW-1185">Reference proteome</keyword>
<dbReference type="CDD" id="cd06339">
    <property type="entry name" value="PBP1_YraM_LppC_lipoprotein-like"/>
    <property type="match status" value="1"/>
</dbReference>
<dbReference type="Proteomes" id="UP001595378">
    <property type="component" value="Unassembled WGS sequence"/>
</dbReference>
<keyword evidence="2" id="KW-0732">Signal</keyword>
<dbReference type="InterPro" id="IPR028082">
    <property type="entry name" value="Peripla_BP_I"/>
</dbReference>
<keyword evidence="3" id="KW-0029">Amino-acid transport</keyword>
<proteinExistence type="inferred from homology"/>